<dbReference type="EMBL" id="LR797409">
    <property type="protein sequence ID" value="CAB4214495.1"/>
    <property type="molecule type" value="Genomic_DNA"/>
</dbReference>
<protein>
    <submittedName>
        <fullName evidence="1">Uncharacterized protein</fullName>
    </submittedName>
</protein>
<reference evidence="1" key="1">
    <citation type="submission" date="2020-05" db="EMBL/GenBank/DDBJ databases">
        <authorList>
            <person name="Chiriac C."/>
            <person name="Salcher M."/>
            <person name="Ghai R."/>
            <person name="Kavagutti S V."/>
        </authorList>
    </citation>
    <scope>NUCLEOTIDE SEQUENCE</scope>
</reference>
<gene>
    <name evidence="1" type="ORF">UFOVP1457_45</name>
</gene>
<name>A0A6J5SK60_9CAUD</name>
<accession>A0A6J5SK60</accession>
<evidence type="ECO:0000313" key="1">
    <source>
        <dbReference type="EMBL" id="CAB4214495.1"/>
    </source>
</evidence>
<proteinExistence type="predicted"/>
<sequence length="53" mass="6331">MLRITLWRAKRKAACAELKIREKEYKAALRAYAKTMWTIKQLENKIATYLEKS</sequence>
<organism evidence="1">
    <name type="scientific">uncultured Caudovirales phage</name>
    <dbReference type="NCBI Taxonomy" id="2100421"/>
    <lineage>
        <taxon>Viruses</taxon>
        <taxon>Duplodnaviria</taxon>
        <taxon>Heunggongvirae</taxon>
        <taxon>Uroviricota</taxon>
        <taxon>Caudoviricetes</taxon>
        <taxon>Peduoviridae</taxon>
        <taxon>Maltschvirus</taxon>
        <taxon>Maltschvirus maltsch</taxon>
    </lineage>
</organism>